<feature type="transmembrane region" description="Helical" evidence="1">
    <location>
        <begin position="33"/>
        <end position="53"/>
    </location>
</feature>
<accession>A0A838CWM0</accession>
<organism evidence="2 3">
    <name type="scientific">Halobacillus locisalis</name>
    <dbReference type="NCBI Taxonomy" id="220753"/>
    <lineage>
        <taxon>Bacteria</taxon>
        <taxon>Bacillati</taxon>
        <taxon>Bacillota</taxon>
        <taxon>Bacilli</taxon>
        <taxon>Bacillales</taxon>
        <taxon>Bacillaceae</taxon>
        <taxon>Halobacillus</taxon>
    </lineage>
</organism>
<comment type="caution">
    <text evidence="2">The sequence shown here is derived from an EMBL/GenBank/DDBJ whole genome shotgun (WGS) entry which is preliminary data.</text>
</comment>
<evidence type="ECO:0000313" key="2">
    <source>
        <dbReference type="EMBL" id="MBA2176313.1"/>
    </source>
</evidence>
<dbReference type="EMBL" id="JACEFG010000003">
    <property type="protein sequence ID" value="MBA2176313.1"/>
    <property type="molecule type" value="Genomic_DNA"/>
</dbReference>
<keyword evidence="3" id="KW-1185">Reference proteome</keyword>
<feature type="transmembrane region" description="Helical" evidence="1">
    <location>
        <begin position="7"/>
        <end position="27"/>
    </location>
</feature>
<reference evidence="2 3" key="1">
    <citation type="journal article" date="2004" name="Extremophiles">
        <title>Halobacillus locisalis sp. nov., a halophilic bacterium isolated from a marine solar saltern of the Yellow Sea in Korea.</title>
        <authorList>
            <person name="Yoon J.H."/>
            <person name="Kang K.H."/>
            <person name="Oh T.K."/>
            <person name="Park Y.H."/>
        </authorList>
    </citation>
    <scope>NUCLEOTIDE SEQUENCE [LARGE SCALE GENOMIC DNA]</scope>
    <source>
        <strain evidence="2 3">KCTC 3788</strain>
    </source>
</reference>
<name>A0A838CWM0_9BACI</name>
<gene>
    <name evidence="2" type="ORF">H0266_15560</name>
</gene>
<evidence type="ECO:0000313" key="3">
    <source>
        <dbReference type="Proteomes" id="UP000571017"/>
    </source>
</evidence>
<proteinExistence type="predicted"/>
<dbReference type="Proteomes" id="UP000571017">
    <property type="component" value="Unassembled WGS sequence"/>
</dbReference>
<protein>
    <submittedName>
        <fullName evidence="2">Uncharacterized protein</fullName>
    </submittedName>
</protein>
<keyword evidence="1" id="KW-0472">Membrane</keyword>
<keyword evidence="1" id="KW-0812">Transmembrane</keyword>
<dbReference type="RefSeq" id="WP_181473340.1">
    <property type="nucleotide sequence ID" value="NZ_JACEFG010000003.1"/>
</dbReference>
<sequence>MSKSRKASIAMNIVFLIAAMILLYLNVVDLNNGLDLLSITLIILSAACAKSIFKEVRETKISPEDR</sequence>
<dbReference type="AlphaFoldDB" id="A0A838CWM0"/>
<keyword evidence="1" id="KW-1133">Transmembrane helix</keyword>
<evidence type="ECO:0000256" key="1">
    <source>
        <dbReference type="SAM" id="Phobius"/>
    </source>
</evidence>